<proteinExistence type="inferred from homology"/>
<dbReference type="Gene3D" id="3.30.70.1660">
    <property type="match status" value="1"/>
</dbReference>
<gene>
    <name evidence="3" type="primary">prfH</name>
    <name evidence="3" type="ORF">Q4481_09650</name>
</gene>
<keyword evidence="4" id="KW-1185">Reference proteome</keyword>
<sequence length="205" mass="22430">MTEVTLLLTSGNGPAECRIALGRLIEILEKEAKALSVDCDITPSPAPDRLGPKSAVATLTGKEAERLAASFEGTIRFIFKSPVRLGHKRQNWFVGVQRVDLADIGRSAPEILPAEIRFEAFRAGGPGGQHQNTTDSAIRATHIPTGLSVVCRDERSQHRNKAAAINRLQSLLQLLTNERQAEARGNLFLANKDLERGNAIRTYRL</sequence>
<dbReference type="Gene3D" id="3.30.160.20">
    <property type="match status" value="1"/>
</dbReference>
<feature type="domain" description="Prokaryotic-type class I peptide chain release factors" evidence="2">
    <location>
        <begin position="110"/>
        <end position="204"/>
    </location>
</feature>
<dbReference type="SUPFAM" id="SSF75620">
    <property type="entry name" value="Release factor"/>
    <property type="match status" value="1"/>
</dbReference>
<reference evidence="3" key="1">
    <citation type="journal article" date="2015" name="Int. J. Syst. Evol. Microbiol.">
        <title>Rhizobium alvei sp. nov., isolated from a freshwater river.</title>
        <authorList>
            <person name="Sheu S.Y."/>
            <person name="Huang H.W."/>
            <person name="Young C.C."/>
            <person name="Chen W.M."/>
        </authorList>
    </citation>
    <scope>NUCLEOTIDE SEQUENCE</scope>
    <source>
        <strain evidence="3">TNR-22</strain>
    </source>
</reference>
<comment type="similarity">
    <text evidence="1">Belongs to the prokaryotic/mitochondrial release factor family.</text>
</comment>
<evidence type="ECO:0000256" key="1">
    <source>
        <dbReference type="ARBA" id="ARBA00010835"/>
    </source>
</evidence>
<comment type="caution">
    <text evidence="3">The sequence shown here is derived from an EMBL/GenBank/DDBJ whole genome shotgun (WGS) entry which is preliminary data.</text>
</comment>
<evidence type="ECO:0000259" key="2">
    <source>
        <dbReference type="Pfam" id="PF00472"/>
    </source>
</evidence>
<dbReference type="RefSeq" id="WP_304376148.1">
    <property type="nucleotide sequence ID" value="NZ_JAUOZU010000007.1"/>
</dbReference>
<evidence type="ECO:0000313" key="3">
    <source>
        <dbReference type="EMBL" id="MDO6964221.1"/>
    </source>
</evidence>
<dbReference type="Pfam" id="PF00472">
    <property type="entry name" value="RF-1"/>
    <property type="match status" value="1"/>
</dbReference>
<dbReference type="EMBL" id="JAUOZU010000007">
    <property type="protein sequence ID" value="MDO6964221.1"/>
    <property type="molecule type" value="Genomic_DNA"/>
</dbReference>
<dbReference type="InterPro" id="IPR000352">
    <property type="entry name" value="Pep_chain_release_fac_I"/>
</dbReference>
<dbReference type="InterPro" id="IPR045853">
    <property type="entry name" value="Pep_chain_release_fac_I_sf"/>
</dbReference>
<organism evidence="3 4">
    <name type="scientific">Rhizobium alvei</name>
    <dbReference type="NCBI Taxonomy" id="1132659"/>
    <lineage>
        <taxon>Bacteria</taxon>
        <taxon>Pseudomonadati</taxon>
        <taxon>Pseudomonadota</taxon>
        <taxon>Alphaproteobacteria</taxon>
        <taxon>Hyphomicrobiales</taxon>
        <taxon>Rhizobiaceae</taxon>
        <taxon>Rhizobium/Agrobacterium group</taxon>
        <taxon>Rhizobium</taxon>
    </lineage>
</organism>
<dbReference type="PANTHER" id="PTHR43804">
    <property type="entry name" value="LD18447P"/>
    <property type="match status" value="1"/>
</dbReference>
<name>A0ABT8YL29_9HYPH</name>
<dbReference type="InterPro" id="IPR017509">
    <property type="entry name" value="PrfH"/>
</dbReference>
<dbReference type="InterPro" id="IPR050057">
    <property type="entry name" value="Prokaryotic/Mito_RF"/>
</dbReference>
<protein>
    <submittedName>
        <fullName evidence="3">Peptide chain release factor H</fullName>
    </submittedName>
</protein>
<dbReference type="PANTHER" id="PTHR43804:SF9">
    <property type="entry name" value="PEPTIDE CHAIN RELEASE FACTOR HOMOLOG-RELATED"/>
    <property type="match status" value="1"/>
</dbReference>
<dbReference type="NCBIfam" id="TIGR03072">
    <property type="entry name" value="release_prfH"/>
    <property type="match status" value="1"/>
</dbReference>
<reference evidence="3" key="2">
    <citation type="submission" date="2023-07" db="EMBL/GenBank/DDBJ databases">
        <authorList>
            <person name="Shen H."/>
        </authorList>
    </citation>
    <scope>NUCLEOTIDE SEQUENCE</scope>
    <source>
        <strain evidence="3">TNR-22</strain>
    </source>
</reference>
<evidence type="ECO:0000313" key="4">
    <source>
        <dbReference type="Proteomes" id="UP001174932"/>
    </source>
</evidence>
<dbReference type="Proteomes" id="UP001174932">
    <property type="component" value="Unassembled WGS sequence"/>
</dbReference>
<accession>A0ABT8YL29</accession>